<dbReference type="InParanoid" id="E3NHV7"/>
<accession>E3NHV7</accession>
<feature type="transmembrane region" description="Helical" evidence="1">
    <location>
        <begin position="7"/>
        <end position="25"/>
    </location>
</feature>
<organism evidence="3">
    <name type="scientific">Caenorhabditis remanei</name>
    <name type="common">Caenorhabditis vulgaris</name>
    <dbReference type="NCBI Taxonomy" id="31234"/>
    <lineage>
        <taxon>Eukaryota</taxon>
        <taxon>Metazoa</taxon>
        <taxon>Ecdysozoa</taxon>
        <taxon>Nematoda</taxon>
        <taxon>Chromadorea</taxon>
        <taxon>Rhabditida</taxon>
        <taxon>Rhabditina</taxon>
        <taxon>Rhabditomorpha</taxon>
        <taxon>Rhabditoidea</taxon>
        <taxon>Rhabditidae</taxon>
        <taxon>Peloderinae</taxon>
        <taxon>Caenorhabditis</taxon>
    </lineage>
</organism>
<keyword evidence="3" id="KW-1185">Reference proteome</keyword>
<gene>
    <name evidence="2" type="ORF">CRE_01401</name>
</gene>
<dbReference type="EMBL" id="DS268687">
    <property type="protein sequence ID" value="EFO98424.1"/>
    <property type="molecule type" value="Genomic_DNA"/>
</dbReference>
<evidence type="ECO:0000256" key="1">
    <source>
        <dbReference type="SAM" id="Phobius"/>
    </source>
</evidence>
<evidence type="ECO:0000313" key="3">
    <source>
        <dbReference type="Proteomes" id="UP000008281"/>
    </source>
</evidence>
<evidence type="ECO:0000313" key="2">
    <source>
        <dbReference type="EMBL" id="EFO98424.1"/>
    </source>
</evidence>
<dbReference type="AlphaFoldDB" id="E3NHV7"/>
<dbReference type="Proteomes" id="UP000008281">
    <property type="component" value="Unassembled WGS sequence"/>
</dbReference>
<keyword evidence="1" id="KW-0812">Transmembrane</keyword>
<dbReference type="HOGENOM" id="CLU_1983639_0_0_1"/>
<proteinExistence type="predicted"/>
<keyword evidence="1" id="KW-0472">Membrane</keyword>
<sequence>MIVAVIFGYLPIIGIYILTMLGLGHEEMGRFYLNYSIGGFTVVESIPLICFLRKQKAPLLPRCNHNDCMGQLEIPERMQFSITQSTWRRKAPTAPAPELPLNVVDLAEIIRAREQDWNRVLVAPWT</sequence>
<protein>
    <submittedName>
        <fullName evidence="2">Uncharacterized protein</fullName>
    </submittedName>
</protein>
<reference evidence="2" key="1">
    <citation type="submission" date="2007-07" db="EMBL/GenBank/DDBJ databases">
        <title>PCAP assembly of the Caenorhabditis remanei genome.</title>
        <authorList>
            <consortium name="The Caenorhabditis remanei Sequencing Consortium"/>
            <person name="Wilson R.K."/>
        </authorList>
    </citation>
    <scope>NUCLEOTIDE SEQUENCE [LARGE SCALE GENOMIC DNA]</scope>
    <source>
        <strain evidence="2">PB4641</strain>
    </source>
</reference>
<name>E3NHV7_CAERE</name>
<keyword evidence="1" id="KW-1133">Transmembrane helix</keyword>